<evidence type="ECO:0000313" key="4">
    <source>
        <dbReference type="EMBL" id="WLQ35426.1"/>
    </source>
</evidence>
<protein>
    <submittedName>
        <fullName evidence="4">TetR/AcrR family transcriptional regulator</fullName>
    </submittedName>
</protein>
<accession>A0ABY9HM67</accession>
<dbReference type="Gene3D" id="1.10.10.60">
    <property type="entry name" value="Homeodomain-like"/>
    <property type="match status" value="1"/>
</dbReference>
<keyword evidence="5" id="KW-1185">Reference proteome</keyword>
<proteinExistence type="predicted"/>
<dbReference type="Pfam" id="PF00440">
    <property type="entry name" value="TetR_N"/>
    <property type="match status" value="1"/>
</dbReference>
<gene>
    <name evidence="4" type="ORF">P8A18_19235</name>
</gene>
<evidence type="ECO:0000259" key="3">
    <source>
        <dbReference type="PROSITE" id="PS50977"/>
    </source>
</evidence>
<dbReference type="PANTHER" id="PTHR30055">
    <property type="entry name" value="HTH-TYPE TRANSCRIPTIONAL REGULATOR RUTR"/>
    <property type="match status" value="1"/>
</dbReference>
<dbReference type="EMBL" id="CP120997">
    <property type="protein sequence ID" value="WLQ35426.1"/>
    <property type="molecule type" value="Genomic_DNA"/>
</dbReference>
<feature type="DNA-binding region" description="H-T-H motif" evidence="2">
    <location>
        <begin position="42"/>
        <end position="61"/>
    </location>
</feature>
<name>A0ABY9HM67_9ACTN</name>
<evidence type="ECO:0000256" key="2">
    <source>
        <dbReference type="PROSITE-ProRule" id="PRU00335"/>
    </source>
</evidence>
<dbReference type="Proteomes" id="UP001239522">
    <property type="component" value="Chromosome"/>
</dbReference>
<dbReference type="InterPro" id="IPR001647">
    <property type="entry name" value="HTH_TetR"/>
</dbReference>
<evidence type="ECO:0000256" key="1">
    <source>
        <dbReference type="ARBA" id="ARBA00023125"/>
    </source>
</evidence>
<organism evidence="4 5">
    <name type="scientific">Streptomyces castrisilvae</name>
    <dbReference type="NCBI Taxonomy" id="3033811"/>
    <lineage>
        <taxon>Bacteria</taxon>
        <taxon>Bacillati</taxon>
        <taxon>Actinomycetota</taxon>
        <taxon>Actinomycetes</taxon>
        <taxon>Kitasatosporales</taxon>
        <taxon>Streptomycetaceae</taxon>
        <taxon>Streptomyces</taxon>
    </lineage>
</organism>
<evidence type="ECO:0000313" key="5">
    <source>
        <dbReference type="Proteomes" id="UP001239522"/>
    </source>
</evidence>
<keyword evidence="1 2" id="KW-0238">DNA-binding</keyword>
<feature type="domain" description="HTH tetR-type" evidence="3">
    <location>
        <begin position="19"/>
        <end position="79"/>
    </location>
</feature>
<sequence length="225" mass="24661">MVDTVVELWDGVRAVRDPARCRAQLMAAGRTLFAVYGYAHTSVEHLCAEAQVEVRDFRREFESREALLTDLYDQVAMAGMQASQAELAAEGMETCPTEERVHRLFAAYVRAVTPDPHAARVAFVEVLGVSPAMDEHLTMWRQVWTDFLGHEAERARGRGHAVDGDLEVVVKVLTRSVDELLAHHGRHPRQMPPDLLTSELTRLSMAMIGPADGSVGATGAATGAS</sequence>
<dbReference type="SUPFAM" id="SSF48498">
    <property type="entry name" value="Tetracyclin repressor-like, C-terminal domain"/>
    <property type="match status" value="1"/>
</dbReference>
<dbReference type="InterPro" id="IPR050109">
    <property type="entry name" value="HTH-type_TetR-like_transc_reg"/>
</dbReference>
<dbReference type="Gene3D" id="1.10.357.10">
    <property type="entry name" value="Tetracycline Repressor, domain 2"/>
    <property type="match status" value="1"/>
</dbReference>
<dbReference type="InterPro" id="IPR036271">
    <property type="entry name" value="Tet_transcr_reg_TetR-rel_C_sf"/>
</dbReference>
<dbReference type="PANTHER" id="PTHR30055:SF226">
    <property type="entry name" value="HTH-TYPE TRANSCRIPTIONAL REGULATOR PKSA"/>
    <property type="match status" value="1"/>
</dbReference>
<reference evidence="4 5" key="1">
    <citation type="submission" date="2023-03" db="EMBL/GenBank/DDBJ databases">
        <title>Isolation and description of six Streptomyces strains from soil environments, able to metabolize different microbial glucans.</title>
        <authorList>
            <person name="Widen T."/>
            <person name="Larsbrink J."/>
        </authorList>
    </citation>
    <scope>NUCLEOTIDE SEQUENCE [LARGE SCALE GENOMIC DNA]</scope>
    <source>
        <strain evidence="4 5">Mut1</strain>
    </source>
</reference>
<dbReference type="PROSITE" id="PS50977">
    <property type="entry name" value="HTH_TETR_2"/>
    <property type="match status" value="1"/>
</dbReference>
<dbReference type="SUPFAM" id="SSF46689">
    <property type="entry name" value="Homeodomain-like"/>
    <property type="match status" value="1"/>
</dbReference>
<dbReference type="InterPro" id="IPR009057">
    <property type="entry name" value="Homeodomain-like_sf"/>
</dbReference>